<organism evidence="2">
    <name type="scientific">freshwater metagenome</name>
    <dbReference type="NCBI Taxonomy" id="449393"/>
    <lineage>
        <taxon>unclassified sequences</taxon>
        <taxon>metagenomes</taxon>
        <taxon>ecological metagenomes</taxon>
    </lineage>
</organism>
<name>A0A6J6TEF9_9ZZZZ</name>
<proteinExistence type="predicted"/>
<dbReference type="GO" id="GO:0051536">
    <property type="term" value="F:iron-sulfur cluster binding"/>
    <property type="evidence" value="ECO:0007669"/>
    <property type="project" value="InterPro"/>
</dbReference>
<evidence type="ECO:0000259" key="1">
    <source>
        <dbReference type="Pfam" id="PF00111"/>
    </source>
</evidence>
<evidence type="ECO:0000313" key="2">
    <source>
        <dbReference type="EMBL" id="CAB4745097.1"/>
    </source>
</evidence>
<protein>
    <submittedName>
        <fullName evidence="2">Unannotated protein</fullName>
    </submittedName>
</protein>
<dbReference type="EMBL" id="CAEZYZ010000071">
    <property type="protein sequence ID" value="CAB4745097.1"/>
    <property type="molecule type" value="Genomic_DNA"/>
</dbReference>
<dbReference type="InterPro" id="IPR001041">
    <property type="entry name" value="2Fe-2S_ferredoxin-type"/>
</dbReference>
<feature type="domain" description="2Fe-2S ferredoxin-type" evidence="1">
    <location>
        <begin position="4"/>
        <end position="85"/>
    </location>
</feature>
<accession>A0A6J6TEF9</accession>
<dbReference type="InterPro" id="IPR036010">
    <property type="entry name" value="2Fe-2S_ferredoxin-like_sf"/>
</dbReference>
<dbReference type="Pfam" id="PF00111">
    <property type="entry name" value="Fer2"/>
    <property type="match status" value="1"/>
</dbReference>
<dbReference type="AlphaFoldDB" id="A0A6J6TEF9"/>
<dbReference type="Gene3D" id="3.10.20.30">
    <property type="match status" value="1"/>
</dbReference>
<dbReference type="CDD" id="cd00207">
    <property type="entry name" value="fer2"/>
    <property type="match status" value="1"/>
</dbReference>
<sequence length="105" mass="10913">MSLVHVDPIGIDLEVAAGQTVMAAARAAGYGWPTVCDASASCGTCVSIVKEGIDNCAEMPDDERETLARTLVPLDGQRRLACRLTVNGPVTLSKRGVHVTDGSSS</sequence>
<dbReference type="InterPro" id="IPR012675">
    <property type="entry name" value="Beta-grasp_dom_sf"/>
</dbReference>
<gene>
    <name evidence="2" type="ORF">UFOPK2810_00550</name>
</gene>
<reference evidence="2" key="1">
    <citation type="submission" date="2020-05" db="EMBL/GenBank/DDBJ databases">
        <authorList>
            <person name="Chiriac C."/>
            <person name="Salcher M."/>
            <person name="Ghai R."/>
            <person name="Kavagutti S V."/>
        </authorList>
    </citation>
    <scope>NUCLEOTIDE SEQUENCE</scope>
</reference>
<dbReference type="SUPFAM" id="SSF54292">
    <property type="entry name" value="2Fe-2S ferredoxin-like"/>
    <property type="match status" value="1"/>
</dbReference>